<dbReference type="Proteomes" id="UP000078250">
    <property type="component" value="Unassembled WGS sequence"/>
</dbReference>
<organism evidence="1 2">
    <name type="scientific">Proteus hauseri ATCC 700826</name>
    <dbReference type="NCBI Taxonomy" id="1354271"/>
    <lineage>
        <taxon>Bacteria</taxon>
        <taxon>Pseudomonadati</taxon>
        <taxon>Pseudomonadota</taxon>
        <taxon>Gammaproteobacteria</taxon>
        <taxon>Enterobacterales</taxon>
        <taxon>Morganellaceae</taxon>
        <taxon>Proteus</taxon>
    </lineage>
</organism>
<proteinExistence type="predicted"/>
<reference evidence="1 2" key="1">
    <citation type="submission" date="2016-04" db="EMBL/GenBank/DDBJ databases">
        <title>ATOL: Assembling a taxonomically balanced genome-scale reconstruction of the evolutionary history of the Enterobacteriaceae.</title>
        <authorList>
            <person name="Plunkett G.III."/>
            <person name="Neeno-Eckwall E.C."/>
            <person name="Glasner J.D."/>
            <person name="Perna N.T."/>
        </authorList>
    </citation>
    <scope>NUCLEOTIDE SEQUENCE [LARGE SCALE GENOMIC DNA]</scope>
    <source>
        <strain evidence="1 2">ATCC 700826</strain>
    </source>
</reference>
<evidence type="ECO:0000313" key="1">
    <source>
        <dbReference type="EMBL" id="OAT50904.1"/>
    </source>
</evidence>
<dbReference type="AlphaFoldDB" id="A0AAJ3HUZ3"/>
<name>A0AAJ3HUZ3_PROHU</name>
<keyword evidence="2" id="KW-1185">Reference proteome</keyword>
<dbReference type="EMBL" id="LXEV01000004">
    <property type="protein sequence ID" value="OAT50904.1"/>
    <property type="molecule type" value="Genomic_DNA"/>
</dbReference>
<sequence>MKTLNHQIGIEININYINAVLVSQQDRRWKINAFWQFLLPFNNNIDHLKLRNILRPWRQTLPPINNVTVSLPDIYESYHTIPLPNPISLTPAACYRLAQLHATSHTQTTKTVVNYDYRQNNQNLAIHLYPKNPIDHYIALFSSLNLAISAIDTPACSLRYLASYLGLPSNCILIYCEDKKMYWVSSDENMPHYGTLYYENERAQEISFHQLAKKYQWQREQCYFAGDNSHNFSHLMPIWPDITNSLFQKVTQKKELPLIALGLALGPWEELCIK</sequence>
<gene>
    <name evidence="1" type="ORF">M997_0262</name>
</gene>
<protein>
    <submittedName>
        <fullName evidence="1">PilM family type IV pilus biogenesis protein</fullName>
    </submittedName>
</protein>
<accession>A0AAJ3HUZ3</accession>
<dbReference type="RefSeq" id="WP_064718316.1">
    <property type="nucleotide sequence ID" value="NZ_LXEV01000004.1"/>
</dbReference>
<evidence type="ECO:0000313" key="2">
    <source>
        <dbReference type="Proteomes" id="UP000078250"/>
    </source>
</evidence>
<comment type="caution">
    <text evidence="1">The sequence shown here is derived from an EMBL/GenBank/DDBJ whole genome shotgun (WGS) entry which is preliminary data.</text>
</comment>